<dbReference type="EMBL" id="CP003380">
    <property type="protein sequence ID" value="AFJ02844.1"/>
    <property type="molecule type" value="Genomic_DNA"/>
</dbReference>
<dbReference type="InterPro" id="IPR002178">
    <property type="entry name" value="PTS_EIIA_type-2_dom"/>
</dbReference>
<proteinExistence type="predicted"/>
<keyword evidence="3" id="KW-1185">Reference proteome</keyword>
<evidence type="ECO:0000313" key="2">
    <source>
        <dbReference type="EMBL" id="AFJ02844.1"/>
    </source>
</evidence>
<dbReference type="CDD" id="cd00211">
    <property type="entry name" value="PTS_IIA_fru"/>
    <property type="match status" value="1"/>
</dbReference>
<dbReference type="STRING" id="754477.Q7C_1697"/>
<dbReference type="Proteomes" id="UP000009145">
    <property type="component" value="Chromosome"/>
</dbReference>
<dbReference type="SUPFAM" id="SSF55804">
    <property type="entry name" value="Phoshotransferase/anion transport protein"/>
    <property type="match status" value="1"/>
</dbReference>
<gene>
    <name evidence="2" type="ordered locus">Q7C_1697</name>
</gene>
<organism evidence="2 3">
    <name type="scientific">Methylophaga frappieri (strain ATCC BAA-2434 / DSM 25690 / JAM7)</name>
    <dbReference type="NCBI Taxonomy" id="754477"/>
    <lineage>
        <taxon>Bacteria</taxon>
        <taxon>Pseudomonadati</taxon>
        <taxon>Pseudomonadota</taxon>
        <taxon>Gammaproteobacteria</taxon>
        <taxon>Thiotrichales</taxon>
        <taxon>Piscirickettsiaceae</taxon>
        <taxon>Methylophaga</taxon>
    </lineage>
</organism>
<protein>
    <submittedName>
        <fullName evidence="2">PTS system nitrogen-specific IIA component, PtsN</fullName>
    </submittedName>
</protein>
<name>I1YIV1_METFJ</name>
<dbReference type="RefSeq" id="WP_014704264.1">
    <property type="nucleotide sequence ID" value="NC_017856.1"/>
</dbReference>
<dbReference type="InterPro" id="IPR016152">
    <property type="entry name" value="PTrfase/Anion_transptr"/>
</dbReference>
<dbReference type="eggNOG" id="COG1762">
    <property type="taxonomic scope" value="Bacteria"/>
</dbReference>
<feature type="domain" description="PTS EIIA type-2" evidence="1">
    <location>
        <begin position="6"/>
        <end position="150"/>
    </location>
</feature>
<evidence type="ECO:0000313" key="3">
    <source>
        <dbReference type="Proteomes" id="UP000009145"/>
    </source>
</evidence>
<dbReference type="PROSITE" id="PS00372">
    <property type="entry name" value="PTS_EIIA_TYPE_2_HIS"/>
    <property type="match status" value="1"/>
</dbReference>
<dbReference type="PROSITE" id="PS51094">
    <property type="entry name" value="PTS_EIIA_TYPE_2"/>
    <property type="match status" value="1"/>
</dbReference>
<dbReference type="HOGENOM" id="CLU_072531_5_2_6"/>
<dbReference type="KEGG" id="mec:Q7C_1697"/>
<dbReference type="PANTHER" id="PTHR47738:SF1">
    <property type="entry name" value="NITROGEN REGULATORY PROTEIN"/>
    <property type="match status" value="1"/>
</dbReference>
<dbReference type="AlphaFoldDB" id="I1YIV1"/>
<dbReference type="Gene3D" id="3.40.930.10">
    <property type="entry name" value="Mannitol-specific EII, Chain A"/>
    <property type="match status" value="1"/>
</dbReference>
<dbReference type="InterPro" id="IPR051541">
    <property type="entry name" value="PTS_SugarTrans_NitroReg"/>
</dbReference>
<accession>I1YIV1</accession>
<sequence length="153" mass="16553">MLIAALLVNADNISYQDEATSKKRVLENLSHLLAANSEALSADKVFQVLLERERLGSTGLGKGIAIPHARVPGLTHTMAAMLTLSEPVDFESADGQPVDIAFGLLVPEDDSENHLQHLSRLVSIFRDADCCGKIRHAGSADAIFEYLLSLDED</sequence>
<evidence type="ECO:0000259" key="1">
    <source>
        <dbReference type="PROSITE" id="PS51094"/>
    </source>
</evidence>
<dbReference type="PANTHER" id="PTHR47738">
    <property type="entry name" value="PTS SYSTEM FRUCTOSE-LIKE EIIA COMPONENT-RELATED"/>
    <property type="match status" value="1"/>
</dbReference>
<dbReference type="GO" id="GO:0030295">
    <property type="term" value="F:protein kinase activator activity"/>
    <property type="evidence" value="ECO:0007669"/>
    <property type="project" value="TreeGrafter"/>
</dbReference>
<dbReference type="Pfam" id="PF00359">
    <property type="entry name" value="PTS_EIIA_2"/>
    <property type="match status" value="1"/>
</dbReference>
<dbReference type="OrthoDB" id="95460at2"/>
<reference evidence="2 3" key="1">
    <citation type="journal article" date="2012" name="J. Bacteriol.">
        <title>Complete genome sequences of Methylophaga sp. strain JAM1 and Methylophaga sp. strain JAM7.</title>
        <authorList>
            <person name="Villeneuve C."/>
            <person name="Martineau C."/>
            <person name="Mauffrey F."/>
            <person name="Villemur R."/>
        </authorList>
    </citation>
    <scope>NUCLEOTIDE SEQUENCE [LARGE SCALE GENOMIC DNA]</scope>
    <source>
        <strain evidence="2 3">JAM7</strain>
    </source>
</reference>
<dbReference type="PATRIC" id="fig|754477.3.peg.1673"/>